<feature type="transmembrane region" description="Helical" evidence="6">
    <location>
        <begin position="274"/>
        <end position="299"/>
    </location>
</feature>
<feature type="domain" description="SSD" evidence="7">
    <location>
        <begin position="242"/>
        <end position="401"/>
    </location>
</feature>
<sequence>MSHYQDSRGLEHDLEGRLLDRQHFSRGLVGRVSYWIFHFRRPLLVFFILLTLLFTFSATRLRVEAGFSKMIPLQHEYMQSFLKYQEQFGGANKVLVALKSEKGDIFTPAFMQSLREVTEEVFYVKGVERSSVTSLFTANVRYNEVMEDGFRGGNIVSGDFSGTPEQLKIVRENVLKSDWIGRIVANDLSAAMVVANLQEFDPETGARLDLQQVGRALEAVRAKHEKDGVSVHIIGFAKSVGDIADGSAGVLLFFGLAFLVTALLLYWYSGSRMLTAWALICALVPVVWLLGLLPLLGLALDPMSILVPFLIFSIGVSHAVQMTNAWRLETLHGHDGLTASRNCFQKLFIPGAMALLANALGFLVIAFVQIEMVRELAITATLGVSLMILTNKLLLPILLSYMHFSARDAASLKGKETAGDWLWERLGPLATRKGGTAVILFAVLLLGLGLWKAGQLKVGDMGEGVPELRADSRYNQDVAMITRHFAIGVDLLQVVVEANGSDSPCVDREVLGKVEDFEFAMKQTDGVGTVRGLAGFVGQVTQGYAETFVKWRAIPEERAQIAQGVGFATRLGNELMNSTCTAMPISLYTEDHQASTIDHIIQRIKAFKADNDSEHLRFQLASGNVGVMAATNEAVAAADKWVNLALFASVTLLCLLSFRSLRITLCIILPLALVTVLCNALMALLGIGLKVNTLPVVALGVGVGVDYGIYLFERIRHEMHSRHLDLRAAFVEALKQRGTASLFTAVTMTISVSTWLFSTLKFQADMGVLLAFMFLVNVFGAILLLPALAAWLVRPAQGRRQATK</sequence>
<feature type="transmembrane region" description="Helical" evidence="6">
    <location>
        <begin position="43"/>
        <end position="61"/>
    </location>
</feature>
<accession>A0A7U7EQL2</accession>
<dbReference type="GO" id="GO:0005886">
    <property type="term" value="C:plasma membrane"/>
    <property type="evidence" value="ECO:0007669"/>
    <property type="project" value="UniProtKB-SubCell"/>
</dbReference>
<organism evidence="8 9">
    <name type="scientific">Zestomonas carbonaria</name>
    <dbReference type="NCBI Taxonomy" id="2762745"/>
    <lineage>
        <taxon>Bacteria</taxon>
        <taxon>Pseudomonadati</taxon>
        <taxon>Pseudomonadota</taxon>
        <taxon>Gammaproteobacteria</taxon>
        <taxon>Pseudomonadales</taxon>
        <taxon>Pseudomonadaceae</taxon>
        <taxon>Zestomonas</taxon>
    </lineage>
</organism>
<evidence type="ECO:0000256" key="5">
    <source>
        <dbReference type="ARBA" id="ARBA00023136"/>
    </source>
</evidence>
<feature type="transmembrane region" description="Helical" evidence="6">
    <location>
        <begin position="641"/>
        <end position="658"/>
    </location>
</feature>
<evidence type="ECO:0000259" key="7">
    <source>
        <dbReference type="PROSITE" id="PS50156"/>
    </source>
</evidence>
<comment type="subcellular location">
    <subcellularLocation>
        <location evidence="1">Cell membrane</location>
        <topology evidence="1">Multi-pass membrane protein</topology>
    </subcellularLocation>
</comment>
<feature type="transmembrane region" description="Helical" evidence="6">
    <location>
        <begin position="347"/>
        <end position="370"/>
    </location>
</feature>
<dbReference type="InterPro" id="IPR050545">
    <property type="entry name" value="Mycobact_MmpL"/>
</dbReference>
<dbReference type="Proteomes" id="UP000583387">
    <property type="component" value="Unassembled WGS sequence"/>
</dbReference>
<feature type="transmembrane region" description="Helical" evidence="6">
    <location>
        <begin position="434"/>
        <end position="451"/>
    </location>
</feature>
<name>A0A7U7EQL2_9GAMM</name>
<keyword evidence="4 6" id="KW-1133">Transmembrane helix</keyword>
<comment type="caution">
    <text evidence="8">The sequence shown here is derived from an EMBL/GenBank/DDBJ whole genome shotgun (WGS) entry which is preliminary data.</text>
</comment>
<evidence type="ECO:0000313" key="9">
    <source>
        <dbReference type="Proteomes" id="UP000583387"/>
    </source>
</evidence>
<evidence type="ECO:0000313" key="8">
    <source>
        <dbReference type="EMBL" id="CAD5109382.1"/>
    </source>
</evidence>
<feature type="transmembrane region" description="Helical" evidence="6">
    <location>
        <begin position="305"/>
        <end position="326"/>
    </location>
</feature>
<evidence type="ECO:0000256" key="6">
    <source>
        <dbReference type="SAM" id="Phobius"/>
    </source>
</evidence>
<gene>
    <name evidence="8" type="ORF">PSEWESI4_03679</name>
</gene>
<dbReference type="AlphaFoldDB" id="A0A7U7EQL2"/>
<dbReference type="Gene3D" id="1.20.1640.10">
    <property type="entry name" value="Multidrug efflux transporter AcrB transmembrane domain"/>
    <property type="match status" value="2"/>
</dbReference>
<evidence type="ECO:0000256" key="3">
    <source>
        <dbReference type="ARBA" id="ARBA00022692"/>
    </source>
</evidence>
<feature type="transmembrane region" description="Helical" evidence="6">
    <location>
        <begin position="769"/>
        <end position="793"/>
    </location>
</feature>
<dbReference type="SUPFAM" id="SSF82866">
    <property type="entry name" value="Multidrug efflux transporter AcrB transmembrane domain"/>
    <property type="match status" value="2"/>
</dbReference>
<dbReference type="Pfam" id="PF12349">
    <property type="entry name" value="Sterol-sensing"/>
    <property type="match status" value="1"/>
</dbReference>
<feature type="transmembrane region" description="Helical" evidence="6">
    <location>
        <begin position="693"/>
        <end position="712"/>
    </location>
</feature>
<keyword evidence="5 6" id="KW-0472">Membrane</keyword>
<keyword evidence="3 6" id="KW-0812">Transmembrane</keyword>
<feature type="transmembrane region" description="Helical" evidence="6">
    <location>
        <begin position="376"/>
        <end position="399"/>
    </location>
</feature>
<proteinExistence type="predicted"/>
<evidence type="ECO:0000256" key="4">
    <source>
        <dbReference type="ARBA" id="ARBA00022989"/>
    </source>
</evidence>
<dbReference type="PANTHER" id="PTHR33406:SF10">
    <property type="entry name" value="SSD DOMAIN-CONTAINING PROTEIN"/>
    <property type="match status" value="1"/>
</dbReference>
<dbReference type="InterPro" id="IPR053958">
    <property type="entry name" value="HMGCR/SNAP/NPC1-like_SSD"/>
</dbReference>
<dbReference type="PANTHER" id="PTHR33406">
    <property type="entry name" value="MEMBRANE PROTEIN MJ1562-RELATED"/>
    <property type="match status" value="1"/>
</dbReference>
<feature type="transmembrane region" description="Helical" evidence="6">
    <location>
        <begin position="665"/>
        <end position="687"/>
    </location>
</feature>
<dbReference type="PROSITE" id="PS50156">
    <property type="entry name" value="SSD"/>
    <property type="match status" value="1"/>
</dbReference>
<feature type="transmembrane region" description="Helical" evidence="6">
    <location>
        <begin position="248"/>
        <end position="267"/>
    </location>
</feature>
<dbReference type="InterPro" id="IPR004869">
    <property type="entry name" value="MMPL_dom"/>
</dbReference>
<dbReference type="EMBL" id="CAJFCI010000074">
    <property type="protein sequence ID" value="CAD5109382.1"/>
    <property type="molecule type" value="Genomic_DNA"/>
</dbReference>
<keyword evidence="9" id="KW-1185">Reference proteome</keyword>
<reference evidence="8 9" key="1">
    <citation type="submission" date="2020-08" db="EMBL/GenBank/DDBJ databases">
        <authorList>
            <person name="Criscuolo A."/>
        </authorList>
    </citation>
    <scope>NUCLEOTIDE SEQUENCE [LARGE SCALE GENOMIC DNA]</scope>
    <source>
        <strain evidence="8">CIP111764</strain>
    </source>
</reference>
<dbReference type="RefSeq" id="WP_187672697.1">
    <property type="nucleotide sequence ID" value="NZ_CAJFCI010000074.1"/>
</dbReference>
<keyword evidence="2" id="KW-1003">Cell membrane</keyword>
<feature type="transmembrane region" description="Helical" evidence="6">
    <location>
        <begin position="740"/>
        <end position="757"/>
    </location>
</feature>
<protein>
    <recommendedName>
        <fullName evidence="7">SSD domain-containing protein</fullName>
    </recommendedName>
</protein>
<evidence type="ECO:0000256" key="2">
    <source>
        <dbReference type="ARBA" id="ARBA00022475"/>
    </source>
</evidence>
<dbReference type="InterPro" id="IPR000731">
    <property type="entry name" value="SSD"/>
</dbReference>
<evidence type="ECO:0000256" key="1">
    <source>
        <dbReference type="ARBA" id="ARBA00004651"/>
    </source>
</evidence>
<dbReference type="Pfam" id="PF03176">
    <property type="entry name" value="MMPL"/>
    <property type="match status" value="1"/>
</dbReference>